<dbReference type="EMBL" id="JADAQX010000068">
    <property type="protein sequence ID" value="KAF8822269.1"/>
    <property type="molecule type" value="Genomic_DNA"/>
</dbReference>
<dbReference type="Gene3D" id="3.30.70.330">
    <property type="match status" value="1"/>
</dbReference>
<dbReference type="SMART" id="SM00361">
    <property type="entry name" value="RRM_1"/>
    <property type="match status" value="1"/>
</dbReference>
<feature type="compositionally biased region" description="Low complexity" evidence="3">
    <location>
        <begin position="271"/>
        <end position="304"/>
    </location>
</feature>
<name>A0ABQ7JEF9_9APIC</name>
<feature type="domain" description="G-patch" evidence="5">
    <location>
        <begin position="319"/>
        <end position="365"/>
    </location>
</feature>
<dbReference type="InterPro" id="IPR000467">
    <property type="entry name" value="G_patch_dom"/>
</dbReference>
<evidence type="ECO:0000313" key="6">
    <source>
        <dbReference type="EMBL" id="KAF8822269.1"/>
    </source>
</evidence>
<keyword evidence="7" id="KW-1185">Reference proteome</keyword>
<evidence type="ECO:0000259" key="4">
    <source>
        <dbReference type="PROSITE" id="PS50102"/>
    </source>
</evidence>
<dbReference type="PIRSF" id="PIRSF031066">
    <property type="entry name" value="Splicing_factor_SPF45"/>
    <property type="match status" value="1"/>
</dbReference>
<sequence length="492" mass="53054">MMMSDSLYGETSSGLTVDQLPPPTIPSESITAIPTLSSSGGAANAGTNRSTNASLLGSLYGDLTDDSQDEVGIAAAAWSAHRSKILAPVIVRKREAATSLARNNGKATKTNFSTGVSTASITASPSSNSVLPSSTNVKEIIAQTQNLLSGIKKNFTSSSKGLASSPAFSQQSGTNASHFSAPTRIGTFIGTTTISSLHAKGTDEYDPSKPHEYDKIVRERLQRKQQEEVERRQQQQLEDEQKECQKREKELLSTSSSKLNLRVSGEEAFLRRGQLSSSRRSAPMSSGTHNEISSISPSTNNFSSAAEPPLLQPSHGDSKKSVAARMMEKMGWKHGEGLGREKQGMTGILIARKTDKRTGVIVQGTFPQKNDGAPTDSNPPVIQATQFNRPPTRVVLLNNLVGAGDVDEDLQEEIQDEASKFGNLLKVKIFEAQNIADDQAVRIFCVYESSVQATKALVAMNGRVFGGRIVRARFYDENRFEKDDLSPGSDEI</sequence>
<dbReference type="SMART" id="SM00443">
    <property type="entry name" value="G_patch"/>
    <property type="match status" value="1"/>
</dbReference>
<feature type="region of interest" description="Disordered" evidence="3">
    <location>
        <begin position="224"/>
        <end position="258"/>
    </location>
</feature>
<dbReference type="Pfam" id="PF00076">
    <property type="entry name" value="RRM_1"/>
    <property type="match status" value="1"/>
</dbReference>
<dbReference type="InterPro" id="IPR035979">
    <property type="entry name" value="RBD_domain_sf"/>
</dbReference>
<evidence type="ECO:0000259" key="5">
    <source>
        <dbReference type="PROSITE" id="PS50174"/>
    </source>
</evidence>
<dbReference type="Proteomes" id="UP000823046">
    <property type="component" value="Unassembled WGS sequence"/>
</dbReference>
<dbReference type="Pfam" id="PF01585">
    <property type="entry name" value="G-patch"/>
    <property type="match status" value="1"/>
</dbReference>
<accession>A0ABQ7JEF9</accession>
<feature type="region of interest" description="Disordered" evidence="3">
    <location>
        <begin position="159"/>
        <end position="181"/>
    </location>
</feature>
<feature type="region of interest" description="Disordered" evidence="3">
    <location>
        <begin position="1"/>
        <end position="21"/>
    </location>
</feature>
<organism evidence="6 7">
    <name type="scientific">Cardiosporidium cionae</name>
    <dbReference type="NCBI Taxonomy" id="476202"/>
    <lineage>
        <taxon>Eukaryota</taxon>
        <taxon>Sar</taxon>
        <taxon>Alveolata</taxon>
        <taxon>Apicomplexa</taxon>
        <taxon>Aconoidasida</taxon>
        <taxon>Nephromycida</taxon>
        <taxon>Cardiosporidium</taxon>
    </lineage>
</organism>
<feature type="region of interest" description="Disordered" evidence="3">
    <location>
        <begin position="271"/>
        <end position="322"/>
    </location>
</feature>
<gene>
    <name evidence="6" type="ORF">IE077_004621</name>
</gene>
<keyword evidence="1" id="KW-0507">mRNA processing</keyword>
<reference evidence="6 7" key="1">
    <citation type="journal article" date="2020" name="bioRxiv">
        <title>Metabolic contributions of an alphaproteobacterial endosymbiont in the apicomplexan Cardiosporidium cionae.</title>
        <authorList>
            <person name="Hunter E.S."/>
            <person name="Paight C.J."/>
            <person name="Lane C.E."/>
        </authorList>
    </citation>
    <scope>NUCLEOTIDE SEQUENCE [LARGE SCALE GENOMIC DNA]</scope>
    <source>
        <strain evidence="6">ESH_2018</strain>
    </source>
</reference>
<comment type="caution">
    <text evidence="6">The sequence shown here is derived from an EMBL/GenBank/DDBJ whole genome shotgun (WGS) entry which is preliminary data.</text>
</comment>
<dbReference type="PANTHER" id="PTHR13288">
    <property type="entry name" value="SPLICING FACTOR 45 SPF45"/>
    <property type="match status" value="1"/>
</dbReference>
<dbReference type="InterPro" id="IPR012677">
    <property type="entry name" value="Nucleotide-bd_a/b_plait_sf"/>
</dbReference>
<evidence type="ECO:0000256" key="3">
    <source>
        <dbReference type="SAM" id="MobiDB-lite"/>
    </source>
</evidence>
<dbReference type="InterPro" id="IPR040052">
    <property type="entry name" value="RBM17"/>
</dbReference>
<dbReference type="SUPFAM" id="SSF54928">
    <property type="entry name" value="RNA-binding domain, RBD"/>
    <property type="match status" value="1"/>
</dbReference>
<feature type="compositionally biased region" description="Basic and acidic residues" evidence="3">
    <location>
        <begin position="242"/>
        <end position="251"/>
    </location>
</feature>
<dbReference type="PANTHER" id="PTHR13288:SF8">
    <property type="entry name" value="SPLICING FACTOR 45"/>
    <property type="match status" value="1"/>
</dbReference>
<dbReference type="PROSITE" id="PS50174">
    <property type="entry name" value="G_PATCH"/>
    <property type="match status" value="1"/>
</dbReference>
<evidence type="ECO:0000313" key="7">
    <source>
        <dbReference type="Proteomes" id="UP000823046"/>
    </source>
</evidence>
<keyword evidence="1 2" id="KW-0694">RNA-binding</keyword>
<feature type="compositionally biased region" description="Basic and acidic residues" evidence="3">
    <location>
        <begin position="224"/>
        <end position="233"/>
    </location>
</feature>
<keyword evidence="1" id="KW-0508">mRNA splicing</keyword>
<evidence type="ECO:0000256" key="2">
    <source>
        <dbReference type="PROSITE-ProRule" id="PRU00176"/>
    </source>
</evidence>
<dbReference type="InterPro" id="IPR000504">
    <property type="entry name" value="RRM_dom"/>
</dbReference>
<protein>
    <submittedName>
        <fullName evidence="6">G-patch domain-containing protein</fullName>
    </submittedName>
</protein>
<feature type="compositionally biased region" description="Polar residues" evidence="3">
    <location>
        <begin position="159"/>
        <end position="180"/>
    </location>
</feature>
<proteinExistence type="predicted"/>
<dbReference type="InterPro" id="IPR003954">
    <property type="entry name" value="RRM_euk-type"/>
</dbReference>
<evidence type="ECO:0000256" key="1">
    <source>
        <dbReference type="PIRNR" id="PIRNR031066"/>
    </source>
</evidence>
<dbReference type="PROSITE" id="PS50102">
    <property type="entry name" value="RRM"/>
    <property type="match status" value="1"/>
</dbReference>
<feature type="domain" description="RRM" evidence="4">
    <location>
        <begin position="393"/>
        <end position="477"/>
    </location>
</feature>